<organism evidence="1 2">
    <name type="scientific">Pedosphaera parvula (strain Ellin514)</name>
    <dbReference type="NCBI Taxonomy" id="320771"/>
    <lineage>
        <taxon>Bacteria</taxon>
        <taxon>Pseudomonadati</taxon>
        <taxon>Verrucomicrobiota</taxon>
        <taxon>Pedosphaerae</taxon>
        <taxon>Pedosphaerales</taxon>
        <taxon>Pedosphaeraceae</taxon>
        <taxon>Pedosphaera</taxon>
    </lineage>
</organism>
<accession>B9XPH1</accession>
<dbReference type="EMBL" id="ABOX02000046">
    <property type="protein sequence ID" value="EEF58311.1"/>
    <property type="molecule type" value="Genomic_DNA"/>
</dbReference>
<gene>
    <name evidence="1" type="ORF">Cflav_PD1039</name>
</gene>
<reference evidence="1 2" key="1">
    <citation type="journal article" date="2011" name="J. Bacteriol.">
        <title>Genome sequence of 'Pedosphaera parvula' Ellin514, an aerobic Verrucomicrobial isolate from pasture soil.</title>
        <authorList>
            <person name="Kant R."/>
            <person name="van Passel M.W."/>
            <person name="Sangwan P."/>
            <person name="Palva A."/>
            <person name="Lucas S."/>
            <person name="Copeland A."/>
            <person name="Lapidus A."/>
            <person name="Glavina Del Rio T."/>
            <person name="Dalin E."/>
            <person name="Tice H."/>
            <person name="Bruce D."/>
            <person name="Goodwin L."/>
            <person name="Pitluck S."/>
            <person name="Chertkov O."/>
            <person name="Larimer F.W."/>
            <person name="Land M.L."/>
            <person name="Hauser L."/>
            <person name="Brettin T.S."/>
            <person name="Detter J.C."/>
            <person name="Han S."/>
            <person name="de Vos W.M."/>
            <person name="Janssen P.H."/>
            <person name="Smidt H."/>
        </authorList>
    </citation>
    <scope>NUCLEOTIDE SEQUENCE [LARGE SCALE GENOMIC DNA]</scope>
    <source>
        <strain evidence="1 2">Ellin514</strain>
    </source>
</reference>
<evidence type="ECO:0000313" key="2">
    <source>
        <dbReference type="Proteomes" id="UP000003688"/>
    </source>
</evidence>
<proteinExistence type="predicted"/>
<evidence type="ECO:0000313" key="1">
    <source>
        <dbReference type="EMBL" id="EEF58311.1"/>
    </source>
</evidence>
<protein>
    <submittedName>
        <fullName evidence="1">Uncharacterized protein</fullName>
    </submittedName>
</protein>
<dbReference type="AlphaFoldDB" id="B9XPH1"/>
<comment type="caution">
    <text evidence="1">The sequence shown here is derived from an EMBL/GenBank/DDBJ whole genome shotgun (WGS) entry which is preliminary data.</text>
</comment>
<keyword evidence="2" id="KW-1185">Reference proteome</keyword>
<sequence length="128" mass="14276">MKQARSGIALENIEEVLAAETSPEWETLAGHPKRNPAVQIKRSSENPHLDETSPDFRRVLNYSIQLLTFLVHTQTKRSSATNTPAPRYITLDLLSPVWVGTFIVIDPNKEPASANDLKQFSHAIRSGT</sequence>
<dbReference type="STRING" id="320771.Cflav_PD1039"/>
<dbReference type="Proteomes" id="UP000003688">
    <property type="component" value="Unassembled WGS sequence"/>
</dbReference>
<name>B9XPH1_PEDPL</name>
<dbReference type="RefSeq" id="WP_007417707.1">
    <property type="nucleotide sequence ID" value="NZ_ABOX02000046.1"/>
</dbReference>